<feature type="region of interest" description="Disordered" evidence="1">
    <location>
        <begin position="508"/>
        <end position="554"/>
    </location>
</feature>
<feature type="compositionally biased region" description="Basic and acidic residues" evidence="1">
    <location>
        <begin position="788"/>
        <end position="802"/>
    </location>
</feature>
<dbReference type="Proteomes" id="UP000301870">
    <property type="component" value="Chromosome 16"/>
</dbReference>
<feature type="compositionally biased region" description="Basic and acidic residues" evidence="1">
    <location>
        <begin position="767"/>
        <end position="781"/>
    </location>
</feature>
<dbReference type="OrthoDB" id="331263at2759"/>
<dbReference type="RefSeq" id="XP_022822153.1">
    <property type="nucleotide sequence ID" value="XM_022966385.1"/>
</dbReference>
<feature type="compositionally biased region" description="Basic and acidic residues" evidence="1">
    <location>
        <begin position="508"/>
        <end position="521"/>
    </location>
</feature>
<feature type="region of interest" description="Disordered" evidence="1">
    <location>
        <begin position="594"/>
        <end position="705"/>
    </location>
</feature>
<organism evidence="2 3">
    <name type="scientific">Spodoptera litura</name>
    <name type="common">Asian cotton leafworm</name>
    <dbReference type="NCBI Taxonomy" id="69820"/>
    <lineage>
        <taxon>Eukaryota</taxon>
        <taxon>Metazoa</taxon>
        <taxon>Ecdysozoa</taxon>
        <taxon>Arthropoda</taxon>
        <taxon>Hexapoda</taxon>
        <taxon>Insecta</taxon>
        <taxon>Pterygota</taxon>
        <taxon>Neoptera</taxon>
        <taxon>Endopterygota</taxon>
        <taxon>Lepidoptera</taxon>
        <taxon>Glossata</taxon>
        <taxon>Ditrysia</taxon>
        <taxon>Noctuoidea</taxon>
        <taxon>Noctuidae</taxon>
        <taxon>Amphipyrinae</taxon>
        <taxon>Spodoptera</taxon>
    </lineage>
</organism>
<feature type="compositionally biased region" description="Basic and acidic residues" evidence="1">
    <location>
        <begin position="830"/>
        <end position="848"/>
    </location>
</feature>
<evidence type="ECO:0000313" key="3">
    <source>
        <dbReference type="RefSeq" id="XP_022822153.1"/>
    </source>
</evidence>
<feature type="compositionally biased region" description="Basic and acidic residues" evidence="1">
    <location>
        <begin position="855"/>
        <end position="926"/>
    </location>
</feature>
<dbReference type="KEGG" id="sliu:111353382"/>
<dbReference type="GeneID" id="111353382"/>
<keyword evidence="2" id="KW-1185">Reference proteome</keyword>
<feature type="region of interest" description="Disordered" evidence="1">
    <location>
        <begin position="388"/>
        <end position="411"/>
    </location>
</feature>
<reference evidence="3" key="1">
    <citation type="submission" date="2025-08" db="UniProtKB">
        <authorList>
            <consortium name="RefSeq"/>
        </authorList>
    </citation>
    <scope>IDENTIFICATION</scope>
    <source>
        <strain evidence="3">Ishihara</strain>
        <tissue evidence="3">Whole body</tissue>
    </source>
</reference>
<feature type="compositionally biased region" description="Basic and acidic residues" evidence="1">
    <location>
        <begin position="933"/>
        <end position="1075"/>
    </location>
</feature>
<proteinExistence type="predicted"/>
<gene>
    <name evidence="3" type="primary">LOC111353382</name>
</gene>
<feature type="compositionally biased region" description="Low complexity" evidence="1">
    <location>
        <begin position="1076"/>
        <end position="1088"/>
    </location>
</feature>
<evidence type="ECO:0000256" key="1">
    <source>
        <dbReference type="SAM" id="MobiDB-lite"/>
    </source>
</evidence>
<feature type="compositionally biased region" description="Basic and acidic residues" evidence="1">
    <location>
        <begin position="809"/>
        <end position="823"/>
    </location>
</feature>
<name>A0A9J7E0S7_SPOLT</name>
<feature type="compositionally biased region" description="Basic and acidic residues" evidence="1">
    <location>
        <begin position="1333"/>
        <end position="1342"/>
    </location>
</feature>
<sequence>MGVTVTNQQLCPSCACHRDCQGFQKLAELKEAGLVVYCHNKRTKDARPDSTAEQADTSQNVFILHNTKDVKLKSSDLKSELERKDVCCPRCRKAYQHVQKLIQKVTSIDRKKVMGLCDHCRKKAEKKNKTCSTCEEIVKKFISVKGQQKEDTKQFIKIWLSKMGVYFKEPIKFDQSLLDEIAPGSKDTGESHDVNLDQLARKSSMPKREPEVQEMFISEAHKSDSESNIDTNIQKRPKLVQLVDNNRPTVSSDISLLHKPHEGKIEVPLSKPVFIQSDATFVEPYSNVNAQIKSSLKEKEEPKSLGRCDDTLIDAKEAIKKRHDISLRQMTQTEKELPSKRPQVNEIPKVAPWEKDYDSKYYGESETDIKIKKAYVIRSQESLSVKSVKYEAPRPSQKDLRDRHGLGKHGDHKIKKGIQDFDSSTQALTDEDVLQTINDRVKSKHRVLKHKTGHKKSLGPKRTAENITKTQFSFFFPKVPEKEKKPEIDIHSSHLIKLTQEKFRLQAEKEDKKRRMREERKKRAQTQKETPAMTGGKMARHEYERDLDRSKDEKFTKAKAMEEMETRKISGTVQTKDKKVEELEKIKRDVKVELEHKYGIDEQSGKTKRDSGFKPEQVGRTDEISKKIKRDGQSKFETDKLSEKAKKDIKSKPDKKLAIGEVDEKSKKDVKLRPEERDVSGKGSEKAKRDIKSKPGEKFATGEVGEKAMKDIKSKAGEKFATGEVGEKAMKDIKSKAGEKIATGELGEKASKDIKSKAGEKIATGELGEKASKDTKSKPGEKMATGEVGEKATKDIKSKAGEKIATGELGEKATKDTKSKPGEKFTIGEVGEKATKEVKSKPEEKDVSGKVSAKAKKDIKERTDQLGGIDEKGEKIKKDTIKAKPEQGKLDESLGKVEKGLKSTPEKPVKLDEATQTKKDVLKISEAKGAGETSKEKGVETIKKGTKIGEQKEKDELKIKKDIRQKAGEKDSTLQEAVKKDLKHISGKRSKTDVADKDETEIKSKQDQKLQTEEADVLKKDGTSKSDKEQAKIDALTRKQLEKQEQEEKIKREKEKKEDQERLKLVEQLHKDKASAKVQAAKDAAKQQTTMDAQEPGKKKGKKGATSKKLEDDTKGSLSHVEVLQKSLKADKSIDAQKTLTKKELLKIAQEEQLEAKKAKAAAADAAQFRKLQEQLVKEKDKERLKRLDVNAIFGLGRSEGKRKISKTIKKRVLKPFNVWKSVRIKPGMTPSQRRLPKNLDPLLMKAHRRHQITGQMCPSCILCCDSELEIEFESYLNELKRREKHIIIGERIYKNKQIVEKEHKEPKNVPMLFQAGFNDENIQAITDKVAPEDKLDPESAKRRITPTSSKRSIKSFDTDPGRGIIRYALSDRTFIDKGWTMLPTEKVVRKMNVYRMRPAHPEFDWFEHNKNKRLMTYDSGERLAEFDDNGRGRWYYRNGRLALDYYDAQETNAQQRFVIYSSGEPDERGRSHPITILATFDYLGNGVVFDHAGKIRLKYNQTEGVVLDRGIGPVSHWKWHTLNDPPVLQQVMIDTQMAHKDPEIVQLGSIADTRLRPDNEEMLAIEFDNFIKEKSKKLSQKFKPFQIKMKALKINEHFSLKVLDQATIYLIYRDGSTNLKLNIGMILDHQEIVDTDTAEVGEVSNSLERFPARTDSLAGLQRSVAYAQRYERQRAERDRRLRRPEPHASVDNLTAALAPPLRPPLLTVNGSSSGVEYCNCRKPANNLYYNTRLL</sequence>
<protein>
    <submittedName>
        <fullName evidence="3">Titin homolog isoform X1</fullName>
    </submittedName>
</protein>
<feature type="compositionally biased region" description="Basic and acidic residues" evidence="1">
    <location>
        <begin position="388"/>
        <end position="409"/>
    </location>
</feature>
<feature type="compositionally biased region" description="Basic and acidic residues" evidence="1">
    <location>
        <begin position="539"/>
        <end position="554"/>
    </location>
</feature>
<feature type="region of interest" description="Disordered" evidence="1">
    <location>
        <begin position="759"/>
        <end position="1118"/>
    </location>
</feature>
<feature type="region of interest" description="Disordered" evidence="1">
    <location>
        <begin position="1333"/>
        <end position="1356"/>
    </location>
</feature>
<feature type="compositionally biased region" description="Basic and acidic residues" evidence="1">
    <location>
        <begin position="594"/>
        <end position="697"/>
    </location>
</feature>
<accession>A0A9J7E0S7</accession>
<evidence type="ECO:0000313" key="2">
    <source>
        <dbReference type="Proteomes" id="UP000301870"/>
    </source>
</evidence>